<proteinExistence type="predicted"/>
<dbReference type="InterPro" id="IPR050740">
    <property type="entry name" value="Aldehyde_DH_Superfamily"/>
</dbReference>
<dbReference type="Pfam" id="PF00171">
    <property type="entry name" value="Aldedh"/>
    <property type="match status" value="1"/>
</dbReference>
<dbReference type="AlphaFoldDB" id="A0A917BQX5"/>
<comment type="caution">
    <text evidence="4">The sequence shown here is derived from an EMBL/GenBank/DDBJ whole genome shotgun (WGS) entry which is preliminary data.</text>
</comment>
<gene>
    <name evidence="4" type="ORF">GCM10011519_26490</name>
</gene>
<keyword evidence="5" id="KW-1185">Reference proteome</keyword>
<dbReference type="GO" id="GO:0016620">
    <property type="term" value="F:oxidoreductase activity, acting on the aldehyde or oxo group of donors, NAD or NADP as acceptor"/>
    <property type="evidence" value="ECO:0007669"/>
    <property type="project" value="InterPro"/>
</dbReference>
<dbReference type="InterPro" id="IPR016161">
    <property type="entry name" value="Ald_DH/histidinol_DH"/>
</dbReference>
<dbReference type="RefSeq" id="WP_188780197.1">
    <property type="nucleotide sequence ID" value="NZ_BMKQ01000001.1"/>
</dbReference>
<dbReference type="EMBL" id="BMKQ01000001">
    <property type="protein sequence ID" value="GGF51182.1"/>
    <property type="molecule type" value="Genomic_DNA"/>
</dbReference>
<evidence type="ECO:0000313" key="5">
    <source>
        <dbReference type="Proteomes" id="UP000649179"/>
    </source>
</evidence>
<feature type="domain" description="Aldehyde dehydrogenase" evidence="3">
    <location>
        <begin position="5"/>
        <end position="404"/>
    </location>
</feature>
<sequence>MTAVIASYLPRTGEVHDEVKESSPRHVRAALARAGAAAPAVEAVPPAERATWLDALAQAVEAAATGLVEQADLETALGHDRLSGEVQRLAAQLRFYAEVAAGGESLEVTLDRATDTRPALARYRRPRGVVAVFAASNFPFAFGILGHDTASALASGCPVVIKAHSAHPVLGDLLADLLVDTLRECGAPAGAASVVSGFEAGLSLVGADEVAAVAFTGSTSGGTALLRAAAQRPVPVPVYAEMGSVNPVLVTPSAATTRMAEIARGFVASYTAGSGQMCTKPGLLLAPRGADAARLVTEAFRELAPQPVMLTSGIAADVGERMAAMESAGATVLASSGSRESGWSAPAAVLAAGPTALRRGSSVLEECFGAVAVVVEHDPDVDAAEGLAWILPELPGALAATVQTAGRHDPDAARYVDLLAGRAGRLVVDQWPPGVATTWSQHHGGPWPATADPAWTSVGATALDRFLVPVVYQNATDALLPPPLRSDNPWRLPRRVDGRPEEPA</sequence>
<dbReference type="InterPro" id="IPR015590">
    <property type="entry name" value="Aldehyde_DH_dom"/>
</dbReference>
<dbReference type="Gene3D" id="3.40.605.10">
    <property type="entry name" value="Aldehyde Dehydrogenase, Chain A, domain 1"/>
    <property type="match status" value="1"/>
</dbReference>
<reference evidence="4" key="2">
    <citation type="submission" date="2020-09" db="EMBL/GenBank/DDBJ databases">
        <authorList>
            <person name="Sun Q."/>
            <person name="Zhou Y."/>
        </authorList>
    </citation>
    <scope>NUCLEOTIDE SEQUENCE</scope>
    <source>
        <strain evidence="4">CGMCC 1.16067</strain>
    </source>
</reference>
<dbReference type="Gene3D" id="3.40.309.10">
    <property type="entry name" value="Aldehyde Dehydrogenase, Chain A, domain 2"/>
    <property type="match status" value="1"/>
</dbReference>
<name>A0A917BQX5_9ACTN</name>
<feature type="compositionally biased region" description="Basic and acidic residues" evidence="2">
    <location>
        <begin position="494"/>
        <end position="504"/>
    </location>
</feature>
<keyword evidence="1" id="KW-0560">Oxidoreductase</keyword>
<evidence type="ECO:0000259" key="3">
    <source>
        <dbReference type="Pfam" id="PF00171"/>
    </source>
</evidence>
<reference evidence="4" key="1">
    <citation type="journal article" date="2014" name="Int. J. Syst. Evol. Microbiol.">
        <title>Complete genome sequence of Corynebacterium casei LMG S-19264T (=DSM 44701T), isolated from a smear-ripened cheese.</title>
        <authorList>
            <consortium name="US DOE Joint Genome Institute (JGI-PGF)"/>
            <person name="Walter F."/>
            <person name="Albersmeier A."/>
            <person name="Kalinowski J."/>
            <person name="Ruckert C."/>
        </authorList>
    </citation>
    <scope>NUCLEOTIDE SEQUENCE</scope>
    <source>
        <strain evidence="4">CGMCC 1.16067</strain>
    </source>
</reference>
<dbReference type="InterPro" id="IPR016162">
    <property type="entry name" value="Ald_DH_N"/>
</dbReference>
<dbReference type="SUPFAM" id="SSF53720">
    <property type="entry name" value="ALDH-like"/>
    <property type="match status" value="1"/>
</dbReference>
<dbReference type="PANTHER" id="PTHR43353">
    <property type="entry name" value="SUCCINATE-SEMIALDEHYDE DEHYDROGENASE, MITOCHONDRIAL"/>
    <property type="match status" value="1"/>
</dbReference>
<dbReference type="InterPro" id="IPR016163">
    <property type="entry name" value="Ald_DH_C"/>
</dbReference>
<dbReference type="PANTHER" id="PTHR43353:SF3">
    <property type="entry name" value="ALDEHYDE DEHYDROGENASE-RELATED"/>
    <property type="match status" value="1"/>
</dbReference>
<organism evidence="4 5">
    <name type="scientific">Marmoricola endophyticus</name>
    <dbReference type="NCBI Taxonomy" id="2040280"/>
    <lineage>
        <taxon>Bacteria</taxon>
        <taxon>Bacillati</taxon>
        <taxon>Actinomycetota</taxon>
        <taxon>Actinomycetes</taxon>
        <taxon>Propionibacteriales</taxon>
        <taxon>Nocardioidaceae</taxon>
        <taxon>Marmoricola</taxon>
    </lineage>
</organism>
<evidence type="ECO:0000313" key="4">
    <source>
        <dbReference type="EMBL" id="GGF51182.1"/>
    </source>
</evidence>
<protein>
    <submittedName>
        <fullName evidence="4">Aldehyde dehydrogenase</fullName>
    </submittedName>
</protein>
<evidence type="ECO:0000256" key="1">
    <source>
        <dbReference type="ARBA" id="ARBA00023002"/>
    </source>
</evidence>
<feature type="region of interest" description="Disordered" evidence="2">
    <location>
        <begin position="482"/>
        <end position="504"/>
    </location>
</feature>
<accession>A0A917BQX5</accession>
<dbReference type="Proteomes" id="UP000649179">
    <property type="component" value="Unassembled WGS sequence"/>
</dbReference>
<evidence type="ECO:0000256" key="2">
    <source>
        <dbReference type="SAM" id="MobiDB-lite"/>
    </source>
</evidence>